<organism evidence="1 2">
    <name type="scientific">Pseudarthrobacter phenanthrenivorans</name>
    <name type="common">Arthrobacter phenanthrenivorans</name>
    <dbReference type="NCBI Taxonomy" id="361575"/>
    <lineage>
        <taxon>Bacteria</taxon>
        <taxon>Bacillati</taxon>
        <taxon>Actinomycetota</taxon>
        <taxon>Actinomycetes</taxon>
        <taxon>Micrococcales</taxon>
        <taxon>Micrococcaceae</taxon>
        <taxon>Pseudarthrobacter</taxon>
    </lineage>
</organism>
<proteinExistence type="predicted"/>
<dbReference type="AlphaFoldDB" id="A0A3B0FNT9"/>
<gene>
    <name evidence="1" type="ORF">D7Z96_16570</name>
</gene>
<dbReference type="Proteomes" id="UP000273159">
    <property type="component" value="Unassembled WGS sequence"/>
</dbReference>
<protein>
    <submittedName>
        <fullName evidence="1">Uncharacterized protein</fullName>
    </submittedName>
</protein>
<accession>A0A3B0FNT9</accession>
<reference evidence="2" key="2">
    <citation type="submission" date="2018-10" db="EMBL/GenBank/DDBJ databases">
        <authorList>
            <person name="Wang Y."/>
            <person name="Wang J."/>
            <person name="Yang X."/>
            <person name="Wang Z."/>
            <person name="Huang Y."/>
        </authorList>
    </citation>
    <scope>NUCLEOTIDE SEQUENCE [LARGE SCALE GENOMIC DNA]</scope>
    <source>
        <strain evidence="2">J015</strain>
    </source>
</reference>
<name>A0A3B0FNT9_PSEPS</name>
<evidence type="ECO:0000313" key="1">
    <source>
        <dbReference type="EMBL" id="RKO21328.1"/>
    </source>
</evidence>
<reference evidence="1 2" key="1">
    <citation type="submission" date="2018-10" db="EMBL/GenBank/DDBJ databases">
        <title>Genome-guide identification and characterization of bacteria that degrade polycyclic aromatic hydrocarbons and resist hexavalent chromium simultaneously.</title>
        <authorList>
            <person name="Feng H."/>
        </authorList>
    </citation>
    <scope>NUCLEOTIDE SEQUENCE [LARGE SCALE GENOMIC DNA]</scope>
    <source>
        <strain evidence="1 2">J015</strain>
    </source>
</reference>
<sequence>MESVGLACQELVLDKPPSKFAASSASCGEFTYLAIYSHDQHLESQLDFWRPAGQRAINIGKNWTVISEDPKLIQKSLGGSVLHTGP</sequence>
<dbReference type="EMBL" id="RBNH01000017">
    <property type="protein sequence ID" value="RKO21328.1"/>
    <property type="molecule type" value="Genomic_DNA"/>
</dbReference>
<evidence type="ECO:0000313" key="2">
    <source>
        <dbReference type="Proteomes" id="UP000273159"/>
    </source>
</evidence>
<comment type="caution">
    <text evidence="1">The sequence shown here is derived from an EMBL/GenBank/DDBJ whole genome shotgun (WGS) entry which is preliminary data.</text>
</comment>